<dbReference type="InterPro" id="IPR008922">
    <property type="entry name" value="Di-copper_centre_dom_sf"/>
</dbReference>
<evidence type="ECO:0000313" key="5">
    <source>
        <dbReference type="EMBL" id="KAF2755872.1"/>
    </source>
</evidence>
<dbReference type="AlphaFoldDB" id="A0A6A6VZ00"/>
<feature type="domain" description="Tyrosinase copper-binding" evidence="4">
    <location>
        <begin position="113"/>
        <end position="130"/>
    </location>
</feature>
<dbReference type="GeneID" id="54491038"/>
<dbReference type="InterPro" id="IPR002227">
    <property type="entry name" value="Tyrosinase_Cu-bd"/>
</dbReference>
<evidence type="ECO:0000256" key="3">
    <source>
        <dbReference type="SAM" id="SignalP"/>
    </source>
</evidence>
<gene>
    <name evidence="5" type="ORF">EJ05DRAFT_80658</name>
</gene>
<dbReference type="PANTHER" id="PTHR11474:SF125">
    <property type="entry name" value="N-ACETYL-6-HYDROXYTRYPTOPHAN OXIDASE IVOB-RELATED"/>
    <property type="match status" value="1"/>
</dbReference>
<proteinExistence type="predicted"/>
<dbReference type="EMBL" id="ML996576">
    <property type="protein sequence ID" value="KAF2755872.1"/>
    <property type="molecule type" value="Genomic_DNA"/>
</dbReference>
<feature type="chain" id="PRO_5025414691" evidence="3">
    <location>
        <begin position="24"/>
        <end position="382"/>
    </location>
</feature>
<name>A0A6A6VZ00_9PEZI</name>
<keyword evidence="2" id="KW-0560">Oxidoreductase</keyword>
<organism evidence="5 6">
    <name type="scientific">Pseudovirgaria hyperparasitica</name>
    <dbReference type="NCBI Taxonomy" id="470096"/>
    <lineage>
        <taxon>Eukaryota</taxon>
        <taxon>Fungi</taxon>
        <taxon>Dikarya</taxon>
        <taxon>Ascomycota</taxon>
        <taxon>Pezizomycotina</taxon>
        <taxon>Dothideomycetes</taxon>
        <taxon>Dothideomycetes incertae sedis</taxon>
        <taxon>Acrospermales</taxon>
        <taxon>Acrospermaceae</taxon>
        <taxon>Pseudovirgaria</taxon>
    </lineage>
</organism>
<evidence type="ECO:0000313" key="6">
    <source>
        <dbReference type="Proteomes" id="UP000799437"/>
    </source>
</evidence>
<dbReference type="PROSITE" id="PS00497">
    <property type="entry name" value="TYROSINASE_1"/>
    <property type="match status" value="1"/>
</dbReference>
<evidence type="ECO:0000256" key="1">
    <source>
        <dbReference type="ARBA" id="ARBA00022723"/>
    </source>
</evidence>
<dbReference type="OrthoDB" id="6132182at2759"/>
<evidence type="ECO:0000259" key="4">
    <source>
        <dbReference type="PROSITE" id="PS00497"/>
    </source>
</evidence>
<dbReference type="GO" id="GO:0046872">
    <property type="term" value="F:metal ion binding"/>
    <property type="evidence" value="ECO:0007669"/>
    <property type="project" value="UniProtKB-KW"/>
</dbReference>
<dbReference type="PRINTS" id="PR00092">
    <property type="entry name" value="TYROSINASE"/>
</dbReference>
<dbReference type="PANTHER" id="PTHR11474">
    <property type="entry name" value="TYROSINASE FAMILY MEMBER"/>
    <property type="match status" value="1"/>
</dbReference>
<keyword evidence="6" id="KW-1185">Reference proteome</keyword>
<keyword evidence="1" id="KW-0479">Metal-binding</keyword>
<reference evidence="5" key="1">
    <citation type="journal article" date="2020" name="Stud. Mycol.">
        <title>101 Dothideomycetes genomes: a test case for predicting lifestyles and emergence of pathogens.</title>
        <authorList>
            <person name="Haridas S."/>
            <person name="Albert R."/>
            <person name="Binder M."/>
            <person name="Bloem J."/>
            <person name="Labutti K."/>
            <person name="Salamov A."/>
            <person name="Andreopoulos B."/>
            <person name="Baker S."/>
            <person name="Barry K."/>
            <person name="Bills G."/>
            <person name="Bluhm B."/>
            <person name="Cannon C."/>
            <person name="Castanera R."/>
            <person name="Culley D."/>
            <person name="Daum C."/>
            <person name="Ezra D."/>
            <person name="Gonzalez J."/>
            <person name="Henrissat B."/>
            <person name="Kuo A."/>
            <person name="Liang C."/>
            <person name="Lipzen A."/>
            <person name="Lutzoni F."/>
            <person name="Magnuson J."/>
            <person name="Mondo S."/>
            <person name="Nolan M."/>
            <person name="Ohm R."/>
            <person name="Pangilinan J."/>
            <person name="Park H.-J."/>
            <person name="Ramirez L."/>
            <person name="Alfaro M."/>
            <person name="Sun H."/>
            <person name="Tritt A."/>
            <person name="Yoshinaga Y."/>
            <person name="Zwiers L.-H."/>
            <person name="Turgeon B."/>
            <person name="Goodwin S."/>
            <person name="Spatafora J."/>
            <person name="Crous P."/>
            <person name="Grigoriev I."/>
        </authorList>
    </citation>
    <scope>NUCLEOTIDE SEQUENCE</scope>
    <source>
        <strain evidence="5">CBS 121739</strain>
    </source>
</reference>
<feature type="signal peptide" evidence="3">
    <location>
        <begin position="1"/>
        <end position="23"/>
    </location>
</feature>
<sequence length="382" mass="41929">MKNLISFVATVAVLLCTPVCSRGIDPPAEYKDIQKTYLRSVKSTLPSGKCTEKNIAVRKSWDKLSKKERKAYIDAVLCLHSAPSRADPALHPGNRNRMDDFASSHANVVLRSHANGLFLPFHRGFLHVWERALREECSYTGYQPYWDIPRWENDIAGSALFDGSSTSLGGNGEHLANPPPKVFRIDANDGNPPAEFTIPPGTGGGCVTTGPFAANVFNISIGPVTPGNPPPNDPMGRNYNPRCLTRDFMPGQTTRFLSWANITETLAQPDIAAFRPYVESPDGPHGAMHAAVGGAVLDFYVSPLAPEFVFLHGWLDLIWALWQGQDWEARKNGLAGTLTWFNRPPSAEATLDDILDYGDVGPQIPVRDMMSTTAGGLCYRYE</sequence>
<dbReference type="Proteomes" id="UP000799437">
    <property type="component" value="Unassembled WGS sequence"/>
</dbReference>
<dbReference type="SUPFAM" id="SSF48056">
    <property type="entry name" value="Di-copper centre-containing domain"/>
    <property type="match status" value="1"/>
</dbReference>
<dbReference type="Pfam" id="PF00264">
    <property type="entry name" value="Tyrosinase"/>
    <property type="match status" value="1"/>
</dbReference>
<dbReference type="Gene3D" id="1.10.1280.10">
    <property type="entry name" value="Di-copper center containing domain from catechol oxidase"/>
    <property type="match status" value="1"/>
</dbReference>
<dbReference type="GO" id="GO:0016491">
    <property type="term" value="F:oxidoreductase activity"/>
    <property type="evidence" value="ECO:0007669"/>
    <property type="project" value="UniProtKB-KW"/>
</dbReference>
<evidence type="ECO:0000256" key="2">
    <source>
        <dbReference type="ARBA" id="ARBA00023002"/>
    </source>
</evidence>
<protein>
    <submittedName>
        <fullName evidence="5">Di-copper centre-containing protein</fullName>
    </submittedName>
</protein>
<dbReference type="RefSeq" id="XP_033598323.1">
    <property type="nucleotide sequence ID" value="XM_033749984.1"/>
</dbReference>
<accession>A0A6A6VZ00</accession>
<keyword evidence="3" id="KW-0732">Signal</keyword>
<dbReference type="InterPro" id="IPR050316">
    <property type="entry name" value="Tyrosinase/Hemocyanin"/>
</dbReference>